<evidence type="ECO:0000313" key="3">
    <source>
        <dbReference type="Proteomes" id="UP001285354"/>
    </source>
</evidence>
<name>A0AAD9WFU8_9HELO</name>
<evidence type="ECO:0000313" key="2">
    <source>
        <dbReference type="EMBL" id="KAK2630182.1"/>
    </source>
</evidence>
<gene>
    <name evidence="2" type="ORF">QTJ16_001002</name>
</gene>
<accession>A0AAD9WFU8</accession>
<dbReference type="AlphaFoldDB" id="A0AAD9WFU8"/>
<organism evidence="2 3">
    <name type="scientific">Diplocarpon rosae</name>
    <dbReference type="NCBI Taxonomy" id="946125"/>
    <lineage>
        <taxon>Eukaryota</taxon>
        <taxon>Fungi</taxon>
        <taxon>Dikarya</taxon>
        <taxon>Ascomycota</taxon>
        <taxon>Pezizomycotina</taxon>
        <taxon>Leotiomycetes</taxon>
        <taxon>Helotiales</taxon>
        <taxon>Drepanopezizaceae</taxon>
        <taxon>Diplocarpon</taxon>
    </lineage>
</organism>
<protein>
    <submittedName>
        <fullName evidence="2">Uncharacterized protein</fullName>
    </submittedName>
</protein>
<sequence length="458" mass="52346">MSPPSIHYIEDLTSQDVEQLSQALHLPAGTKPSLAWLRDQEVCIAELPSRLRRPDTMIPRLAMVLPFTEKAHLCKSHRGLNTFLIRRIFLQVSAECTTRLTRLVENPFLPHHIAAFVKRLQTINSLWMSPDLYRVAFQCMPNDERFDRIPGDCEACILAAIAGNSSILSDLRTSMLGRKRKRGQVARLLRLVEAWIEWTAEKNVLRAVSDSLAKDVRACRRQMQMARRQTRRNLAEGIVETDDMVAPLLQHDTTATVLEDQELGERHECEEREELDPEGSIIDFYAHRARRDTKIQSDAGNIHPAFRRSLSLQTGSSSTTLQDTLLERPGNPIAYTESEPSIRGHRGTSARLHQPPSAHDILRRYPRNTRYTESIYSAAPVTAWQNSRVNLPNMPSMPRQARSMKSSEEQATEYQGPLNTEKEASQSEEWRRVDERETRGVKPLQRMTTFDDFMSSRG</sequence>
<dbReference type="EMBL" id="JAUBYV010000001">
    <property type="protein sequence ID" value="KAK2630182.1"/>
    <property type="molecule type" value="Genomic_DNA"/>
</dbReference>
<feature type="region of interest" description="Disordered" evidence="1">
    <location>
        <begin position="313"/>
        <end position="355"/>
    </location>
</feature>
<reference evidence="2" key="1">
    <citation type="submission" date="2023-06" db="EMBL/GenBank/DDBJ databases">
        <title>Draft genome of Marssonina rosae.</title>
        <authorList>
            <person name="Cheng Q."/>
        </authorList>
    </citation>
    <scope>NUCLEOTIDE SEQUENCE</scope>
    <source>
        <strain evidence="2">R4</strain>
    </source>
</reference>
<feature type="compositionally biased region" description="Basic and acidic residues" evidence="1">
    <location>
        <begin position="420"/>
        <end position="440"/>
    </location>
</feature>
<comment type="caution">
    <text evidence="2">The sequence shown here is derived from an EMBL/GenBank/DDBJ whole genome shotgun (WGS) entry which is preliminary data.</text>
</comment>
<feature type="compositionally biased region" description="Low complexity" evidence="1">
    <location>
        <begin position="313"/>
        <end position="324"/>
    </location>
</feature>
<dbReference type="Proteomes" id="UP001285354">
    <property type="component" value="Unassembled WGS sequence"/>
</dbReference>
<proteinExistence type="predicted"/>
<evidence type="ECO:0000256" key="1">
    <source>
        <dbReference type="SAM" id="MobiDB-lite"/>
    </source>
</evidence>
<keyword evidence="3" id="KW-1185">Reference proteome</keyword>
<feature type="region of interest" description="Disordered" evidence="1">
    <location>
        <begin position="390"/>
        <end position="458"/>
    </location>
</feature>